<evidence type="ECO:0000313" key="7">
    <source>
        <dbReference type="EMBL" id="KIY49070.1"/>
    </source>
</evidence>
<dbReference type="Proteomes" id="UP000054144">
    <property type="component" value="Unassembled WGS sequence"/>
</dbReference>
<keyword evidence="2" id="KW-0251">Elongation factor</keyword>
<protein>
    <recommendedName>
        <fullName evidence="6">Translation elongation factor EFTs/EF1B dimerisation domain-containing protein</fullName>
    </recommendedName>
</protein>
<dbReference type="GO" id="GO:0070125">
    <property type="term" value="P:mitochondrial translational elongation"/>
    <property type="evidence" value="ECO:0007669"/>
    <property type="project" value="TreeGrafter"/>
</dbReference>
<dbReference type="AlphaFoldDB" id="A0A0D7AEF0"/>
<organism evidence="7 8">
    <name type="scientific">Fistulina hepatica ATCC 64428</name>
    <dbReference type="NCBI Taxonomy" id="1128425"/>
    <lineage>
        <taxon>Eukaryota</taxon>
        <taxon>Fungi</taxon>
        <taxon>Dikarya</taxon>
        <taxon>Basidiomycota</taxon>
        <taxon>Agaricomycotina</taxon>
        <taxon>Agaricomycetes</taxon>
        <taxon>Agaricomycetidae</taxon>
        <taxon>Agaricales</taxon>
        <taxon>Fistulinaceae</taxon>
        <taxon>Fistulina</taxon>
    </lineage>
</organism>
<dbReference type="PROSITE" id="PS01127">
    <property type="entry name" value="EF_TS_2"/>
    <property type="match status" value="1"/>
</dbReference>
<feature type="non-terminal residue" evidence="7">
    <location>
        <position position="287"/>
    </location>
</feature>
<feature type="non-terminal residue" evidence="7">
    <location>
        <position position="1"/>
    </location>
</feature>
<dbReference type="PANTHER" id="PTHR11741">
    <property type="entry name" value="ELONGATION FACTOR TS"/>
    <property type="match status" value="1"/>
</dbReference>
<dbReference type="InterPro" id="IPR018101">
    <property type="entry name" value="Transl_elong_Ts_CS"/>
</dbReference>
<keyword evidence="3" id="KW-0648">Protein biosynthesis</keyword>
<accession>A0A0D7AEF0</accession>
<evidence type="ECO:0000256" key="1">
    <source>
        <dbReference type="ARBA" id="ARBA00005532"/>
    </source>
</evidence>
<dbReference type="SUPFAM" id="SSF54713">
    <property type="entry name" value="Elongation factor Ts (EF-Ts), dimerisation domain"/>
    <property type="match status" value="1"/>
</dbReference>
<evidence type="ECO:0000256" key="2">
    <source>
        <dbReference type="ARBA" id="ARBA00022768"/>
    </source>
</evidence>
<evidence type="ECO:0000256" key="3">
    <source>
        <dbReference type="ARBA" id="ARBA00022917"/>
    </source>
</evidence>
<dbReference type="HAMAP" id="MF_00050">
    <property type="entry name" value="EF_Ts"/>
    <property type="match status" value="1"/>
</dbReference>
<dbReference type="InterPro" id="IPR014039">
    <property type="entry name" value="Transl_elong_EFTs/EF1B_dimer"/>
</dbReference>
<dbReference type="Pfam" id="PF00889">
    <property type="entry name" value="EF_TS"/>
    <property type="match status" value="1"/>
</dbReference>
<proteinExistence type="inferred from homology"/>
<keyword evidence="4" id="KW-0809">Transit peptide</keyword>
<evidence type="ECO:0000256" key="4">
    <source>
        <dbReference type="ARBA" id="ARBA00022946"/>
    </source>
</evidence>
<dbReference type="OrthoDB" id="277235at2759"/>
<dbReference type="Gene3D" id="1.10.8.10">
    <property type="entry name" value="DNA helicase RuvA subunit, C-terminal domain"/>
    <property type="match status" value="1"/>
</dbReference>
<dbReference type="InterPro" id="IPR001816">
    <property type="entry name" value="Transl_elong_EFTs/EF1B"/>
</dbReference>
<gene>
    <name evidence="7" type="ORF">FISHEDRAFT_29543</name>
</gene>
<dbReference type="GO" id="GO:0005739">
    <property type="term" value="C:mitochondrion"/>
    <property type="evidence" value="ECO:0007669"/>
    <property type="project" value="GOC"/>
</dbReference>
<keyword evidence="5" id="KW-0496">Mitochondrion</keyword>
<dbReference type="GO" id="GO:0003746">
    <property type="term" value="F:translation elongation factor activity"/>
    <property type="evidence" value="ECO:0007669"/>
    <property type="project" value="UniProtKB-KW"/>
</dbReference>
<dbReference type="EMBL" id="KN881728">
    <property type="protein sequence ID" value="KIY49070.1"/>
    <property type="molecule type" value="Genomic_DNA"/>
</dbReference>
<keyword evidence="8" id="KW-1185">Reference proteome</keyword>
<evidence type="ECO:0000256" key="5">
    <source>
        <dbReference type="ARBA" id="ARBA00023128"/>
    </source>
</evidence>
<name>A0A0D7AEF0_9AGAR</name>
<dbReference type="Gene3D" id="3.30.479.20">
    <property type="entry name" value="Elongation factor Ts, dimerisation domain"/>
    <property type="match status" value="1"/>
</dbReference>
<reference evidence="7 8" key="1">
    <citation type="journal article" date="2015" name="Fungal Genet. Biol.">
        <title>Evolution of novel wood decay mechanisms in Agaricales revealed by the genome sequences of Fistulina hepatica and Cylindrobasidium torrendii.</title>
        <authorList>
            <person name="Floudas D."/>
            <person name="Held B.W."/>
            <person name="Riley R."/>
            <person name="Nagy L.G."/>
            <person name="Koehler G."/>
            <person name="Ransdell A.S."/>
            <person name="Younus H."/>
            <person name="Chow J."/>
            <person name="Chiniquy J."/>
            <person name="Lipzen A."/>
            <person name="Tritt A."/>
            <person name="Sun H."/>
            <person name="Haridas S."/>
            <person name="LaButti K."/>
            <person name="Ohm R.A."/>
            <person name="Kues U."/>
            <person name="Blanchette R.A."/>
            <person name="Grigoriev I.V."/>
            <person name="Minto R.E."/>
            <person name="Hibbett D.S."/>
        </authorList>
    </citation>
    <scope>NUCLEOTIDE SEQUENCE [LARGE SCALE GENOMIC DNA]</scope>
    <source>
        <strain evidence="7 8">ATCC 64428</strain>
    </source>
</reference>
<dbReference type="InterPro" id="IPR036402">
    <property type="entry name" value="EF-Ts_dimer_sf"/>
</dbReference>
<comment type="similarity">
    <text evidence="1">Belongs to the EF-Ts family.</text>
</comment>
<evidence type="ECO:0000313" key="8">
    <source>
        <dbReference type="Proteomes" id="UP000054144"/>
    </source>
</evidence>
<dbReference type="SUPFAM" id="SSF46934">
    <property type="entry name" value="UBA-like"/>
    <property type="match status" value="1"/>
</dbReference>
<sequence>KPSIQFVAELRKHTQVSISKAREALTASNLDIKGALAWLETDMAASGASKAAKIAGRTAQQGLVALHVLSPGVLGASSSASDAGRGGVRAAMIELNCETDFVARNALFGTLAANIAHTAAVLASPVDDASAFFRASPSLDDLLAAPLIPAADPAAVPTTTVGDAVHQTIARLGEKVSLRRVIGVARDPPPSPLAFALGSYVHGSVGDSNRGRVGGLVLAAVRHEGIAKGVRPAATESSDGLPVSPINALALLARSLARQAVGFDTRVLDNAADASDLSALLNQPFMM</sequence>
<dbReference type="InterPro" id="IPR009060">
    <property type="entry name" value="UBA-like_sf"/>
</dbReference>
<dbReference type="PANTHER" id="PTHR11741:SF0">
    <property type="entry name" value="ELONGATION FACTOR TS, MITOCHONDRIAL"/>
    <property type="match status" value="1"/>
</dbReference>
<feature type="domain" description="Translation elongation factor EFTs/EF1B dimerisation" evidence="6">
    <location>
        <begin position="90"/>
        <end position="228"/>
    </location>
</feature>
<evidence type="ECO:0000259" key="6">
    <source>
        <dbReference type="Pfam" id="PF00889"/>
    </source>
</evidence>